<sequence length="189" mass="21725">MELVRCAWVSNDPLYQDYHDNVWGRPVYDPLELFAKLCLDGQQAGLSWITILKKQQNYYDAFANFDPVKIAKFDETKIEELLQNTGIVRNRLKVQSIIRNAKGYLKYTEEGGDFSEFLWRFVGGSPIVNNFKNSEEFPTQTPESEAMSKALKKLGFNFVGPTICYAFMQAVGMVDDHQLSCHCRTTQRS</sequence>
<evidence type="ECO:0000256" key="9">
    <source>
        <dbReference type="PIRSR" id="PIRSR604597-1"/>
    </source>
</evidence>
<dbReference type="GO" id="GO:0008725">
    <property type="term" value="F:DNA-3-methyladenine glycosylase activity"/>
    <property type="evidence" value="ECO:0007669"/>
    <property type="project" value="UniProtKB-EC"/>
</dbReference>
<keyword evidence="11" id="KW-1185">Reference proteome</keyword>
<dbReference type="OrthoDB" id="9807664at2"/>
<reference evidence="10 11" key="1">
    <citation type="submission" date="2018-09" db="EMBL/GenBank/DDBJ databases">
        <title>Phylogeny of the Shewanellaceae, and recommendation for two new genera, Pseudoshewanella and Parashewanella.</title>
        <authorList>
            <person name="Wang G."/>
        </authorList>
    </citation>
    <scope>NUCLEOTIDE SEQUENCE [LARGE SCALE GENOMIC DNA]</scope>
    <source>
        <strain evidence="10 11">KCTC 22492</strain>
    </source>
</reference>
<dbReference type="GO" id="GO:0046872">
    <property type="term" value="F:metal ion binding"/>
    <property type="evidence" value="ECO:0007669"/>
    <property type="project" value="UniProtKB-KW"/>
</dbReference>
<dbReference type="SUPFAM" id="SSF48150">
    <property type="entry name" value="DNA-glycosylase"/>
    <property type="match status" value="1"/>
</dbReference>
<dbReference type="InterPro" id="IPR004597">
    <property type="entry name" value="Tag"/>
</dbReference>
<dbReference type="Proteomes" id="UP000273022">
    <property type="component" value="Unassembled WGS sequence"/>
</dbReference>
<evidence type="ECO:0000256" key="5">
    <source>
        <dbReference type="ARBA" id="ARBA00023204"/>
    </source>
</evidence>
<dbReference type="FunFam" id="1.10.340.30:FF:000009">
    <property type="entry name" value="DNA-3-methyladenine glycosylase I"/>
    <property type="match status" value="1"/>
</dbReference>
<dbReference type="RefSeq" id="WP_121853570.1">
    <property type="nucleotide sequence ID" value="NZ_CP037952.1"/>
</dbReference>
<dbReference type="Gene3D" id="1.10.340.30">
    <property type="entry name" value="Hypothetical protein, domain 2"/>
    <property type="match status" value="1"/>
</dbReference>
<evidence type="ECO:0000313" key="10">
    <source>
        <dbReference type="EMBL" id="RJY14958.1"/>
    </source>
</evidence>
<name>A0A3A6UCF0_9GAMM</name>
<keyword evidence="5" id="KW-0234">DNA repair</keyword>
<dbReference type="InterPro" id="IPR011257">
    <property type="entry name" value="DNA_glycosylase"/>
</dbReference>
<feature type="binding site" evidence="9">
    <location>
        <position position="6"/>
    </location>
    <ligand>
        <name>Zn(2+)</name>
        <dbReference type="ChEBI" id="CHEBI:29105"/>
    </ligand>
</feature>
<dbReference type="NCBIfam" id="TIGR00624">
    <property type="entry name" value="tag"/>
    <property type="match status" value="1"/>
</dbReference>
<feature type="binding site" evidence="9">
    <location>
        <position position="19"/>
    </location>
    <ligand>
        <name>Zn(2+)</name>
        <dbReference type="ChEBI" id="CHEBI:29105"/>
    </ligand>
</feature>
<evidence type="ECO:0000313" key="11">
    <source>
        <dbReference type="Proteomes" id="UP000273022"/>
    </source>
</evidence>
<evidence type="ECO:0000256" key="4">
    <source>
        <dbReference type="ARBA" id="ARBA00022833"/>
    </source>
</evidence>
<evidence type="ECO:0000256" key="2">
    <source>
        <dbReference type="ARBA" id="ARBA00022763"/>
    </source>
</evidence>
<feature type="binding site" evidence="9">
    <location>
        <position position="177"/>
    </location>
    <ligand>
        <name>Zn(2+)</name>
        <dbReference type="ChEBI" id="CHEBI:29105"/>
    </ligand>
</feature>
<evidence type="ECO:0000256" key="8">
    <source>
        <dbReference type="ARBA" id="ARBA00066766"/>
    </source>
</evidence>
<keyword evidence="2" id="KW-0227">DNA damage</keyword>
<dbReference type="AlphaFoldDB" id="A0A3A6UCF0"/>
<dbReference type="InterPro" id="IPR052891">
    <property type="entry name" value="DNA-3mA_glycosylase"/>
</dbReference>
<comment type="caution">
    <text evidence="10">The sequence shown here is derived from an EMBL/GenBank/DDBJ whole genome shotgun (WGS) entry which is preliminary data.</text>
</comment>
<comment type="catalytic activity">
    <reaction evidence="6">
        <text>Hydrolysis of alkylated DNA, releasing 3-methyladenine.</text>
        <dbReference type="EC" id="3.2.2.20"/>
    </reaction>
</comment>
<evidence type="ECO:0000256" key="6">
    <source>
        <dbReference type="ARBA" id="ARBA00052558"/>
    </source>
</evidence>
<dbReference type="EC" id="3.2.2.20" evidence="8"/>
<keyword evidence="3" id="KW-0378">Hydrolase</keyword>
<dbReference type="InterPro" id="IPR005019">
    <property type="entry name" value="Adenine_glyco"/>
</dbReference>
<comment type="function">
    <text evidence="7">Hydrolysis of the deoxyribose N-glycosidic bond to excise 3-methyladenine from the damaged DNA polymer formed by alkylation lesions.</text>
</comment>
<accession>A0A3A6UCF0</accession>
<dbReference type="PANTHER" id="PTHR30037:SF4">
    <property type="entry name" value="DNA-3-METHYLADENINE GLYCOSYLASE I"/>
    <property type="match status" value="1"/>
</dbReference>
<evidence type="ECO:0000256" key="7">
    <source>
        <dbReference type="ARBA" id="ARBA00057608"/>
    </source>
</evidence>
<organism evidence="10 11">
    <name type="scientific">Parashewanella spongiae</name>
    <dbReference type="NCBI Taxonomy" id="342950"/>
    <lineage>
        <taxon>Bacteria</taxon>
        <taxon>Pseudomonadati</taxon>
        <taxon>Pseudomonadota</taxon>
        <taxon>Gammaproteobacteria</taxon>
        <taxon>Alteromonadales</taxon>
        <taxon>Shewanellaceae</taxon>
        <taxon>Parashewanella</taxon>
    </lineage>
</organism>
<keyword evidence="4 9" id="KW-0862">Zinc</keyword>
<dbReference type="PANTHER" id="PTHR30037">
    <property type="entry name" value="DNA-3-METHYLADENINE GLYCOSYLASE 1"/>
    <property type="match status" value="1"/>
</dbReference>
<feature type="binding site" evidence="9">
    <location>
        <position position="181"/>
    </location>
    <ligand>
        <name>Zn(2+)</name>
        <dbReference type="ChEBI" id="CHEBI:29105"/>
    </ligand>
</feature>
<dbReference type="EMBL" id="QYYH01000057">
    <property type="protein sequence ID" value="RJY14958.1"/>
    <property type="molecule type" value="Genomic_DNA"/>
</dbReference>
<dbReference type="GO" id="GO:0006284">
    <property type="term" value="P:base-excision repair"/>
    <property type="evidence" value="ECO:0007669"/>
    <property type="project" value="InterPro"/>
</dbReference>
<evidence type="ECO:0000256" key="3">
    <source>
        <dbReference type="ARBA" id="ARBA00022801"/>
    </source>
</evidence>
<dbReference type="Pfam" id="PF03352">
    <property type="entry name" value="Adenine_glyco"/>
    <property type="match status" value="1"/>
</dbReference>
<evidence type="ECO:0000256" key="1">
    <source>
        <dbReference type="ARBA" id="ARBA00022723"/>
    </source>
</evidence>
<protein>
    <recommendedName>
        <fullName evidence="8">DNA-3-methyladenine glycosylase I</fullName>
        <ecNumber evidence="8">3.2.2.20</ecNumber>
    </recommendedName>
</protein>
<proteinExistence type="predicted"/>
<keyword evidence="1 9" id="KW-0479">Metal-binding</keyword>
<gene>
    <name evidence="10" type="ORF">D5R81_10355</name>
</gene>